<keyword evidence="3" id="KW-1185">Reference proteome</keyword>
<protein>
    <submittedName>
        <fullName evidence="2">Uncharacterized protein</fullName>
    </submittedName>
</protein>
<dbReference type="Proteomes" id="UP000092460">
    <property type="component" value="Unassembled WGS sequence"/>
</dbReference>
<dbReference type="EMBL" id="JXJN01001311">
    <property type="status" value="NOT_ANNOTATED_CDS"/>
    <property type="molecule type" value="Genomic_DNA"/>
</dbReference>
<evidence type="ECO:0000313" key="2">
    <source>
        <dbReference type="EnsemblMetazoa" id="GPPI003746-PA"/>
    </source>
</evidence>
<dbReference type="AlphaFoldDB" id="A0A1B0APC8"/>
<feature type="region of interest" description="Disordered" evidence="1">
    <location>
        <begin position="48"/>
        <end position="78"/>
    </location>
</feature>
<dbReference type="EMBL" id="JXJN01001312">
    <property type="status" value="NOT_ANNOTATED_CDS"/>
    <property type="molecule type" value="Genomic_DNA"/>
</dbReference>
<evidence type="ECO:0000256" key="1">
    <source>
        <dbReference type="SAM" id="MobiDB-lite"/>
    </source>
</evidence>
<accession>A0A1B0APC8</accession>
<feature type="compositionally biased region" description="Polar residues" evidence="1">
    <location>
        <begin position="69"/>
        <end position="78"/>
    </location>
</feature>
<reference evidence="3" key="1">
    <citation type="submission" date="2015-01" db="EMBL/GenBank/DDBJ databases">
        <authorList>
            <person name="Aksoy S."/>
            <person name="Warren W."/>
            <person name="Wilson R.K."/>
        </authorList>
    </citation>
    <scope>NUCLEOTIDE SEQUENCE [LARGE SCALE GENOMIC DNA]</scope>
    <source>
        <strain evidence="3">IAEA</strain>
    </source>
</reference>
<organism evidence="2 3">
    <name type="scientific">Glossina palpalis gambiensis</name>
    <dbReference type="NCBI Taxonomy" id="67801"/>
    <lineage>
        <taxon>Eukaryota</taxon>
        <taxon>Metazoa</taxon>
        <taxon>Ecdysozoa</taxon>
        <taxon>Arthropoda</taxon>
        <taxon>Hexapoda</taxon>
        <taxon>Insecta</taxon>
        <taxon>Pterygota</taxon>
        <taxon>Neoptera</taxon>
        <taxon>Endopterygota</taxon>
        <taxon>Diptera</taxon>
        <taxon>Brachycera</taxon>
        <taxon>Muscomorpha</taxon>
        <taxon>Hippoboscoidea</taxon>
        <taxon>Glossinidae</taxon>
        <taxon>Glossina</taxon>
    </lineage>
</organism>
<reference evidence="2" key="2">
    <citation type="submission" date="2020-05" db="UniProtKB">
        <authorList>
            <consortium name="EnsemblMetazoa"/>
        </authorList>
    </citation>
    <scope>IDENTIFICATION</scope>
    <source>
        <strain evidence="2">IAEA</strain>
    </source>
</reference>
<dbReference type="VEuPathDB" id="VectorBase:GPPI003746"/>
<feature type="compositionally biased region" description="Basic and acidic residues" evidence="1">
    <location>
        <begin position="54"/>
        <end position="65"/>
    </location>
</feature>
<evidence type="ECO:0000313" key="3">
    <source>
        <dbReference type="Proteomes" id="UP000092460"/>
    </source>
</evidence>
<sequence length="78" mass="9485">MSQLYLSQKILRLLSLAALWLASRLVVFFENPWHDFIKVQLINRNRHRHRLPMKRKETNRNETRAKVRASSTMQQRQQ</sequence>
<dbReference type="EnsemblMetazoa" id="GPPI003746-RA">
    <property type="protein sequence ID" value="GPPI003746-PA"/>
    <property type="gene ID" value="GPPI003746"/>
</dbReference>
<name>A0A1B0APC8_9MUSC</name>
<proteinExistence type="predicted"/>